<protein>
    <submittedName>
        <fullName evidence="1">Uncharacterized protein</fullName>
    </submittedName>
</protein>
<dbReference type="eggNOG" id="ENOG502Z7HQ">
    <property type="taxonomic scope" value="Bacteria"/>
</dbReference>
<dbReference type="RefSeq" id="WP_010206446.1">
    <property type="nucleotide sequence ID" value="NZ_CP007637.1"/>
</dbReference>
<name>A0A1N7U6D9_9PSED</name>
<dbReference type="Pfam" id="PF07044">
    <property type="entry name" value="DUF1329"/>
    <property type="match status" value="1"/>
</dbReference>
<sequence length="452" mass="50478">MRKTIAVLALSLLAANVMAAVSPEEAAKLGSTLTPVGAEKAGNADGSIPAWTGGIPKNAGAVDSKGFLADPFASEKPLFVITAATVDKYKDKLSDGQVAMFKRYPETYKIPVYPSHRTVNLPPEIYESIKRSALNVKPINDGNGLENFTGNRYYAFPIPKNGVEVLWNHITRYHGGNLRRIITQATPQTNGSYTPIRFEEEVAVPQLIPDMDPAKAANVLTFFKQSVTAPARLAGNVLLVHETLDQVKEPRLAWIYNAGQRRVRRAPQVAYDGPGTASDGLRTSDNFDMFSGAPDRYDWKLVGKKEMYIPYNSYKLDQPTLKYDDIIKAGHINQDLTRYELHRVWEVVGTVKPSERHIYAKRHMYIDEDSWQVALVDHYDGRGQLWRVAEGHAQFYYNHQTPAYTVETLYDIIAGRYIALGMKNEEKSSFVFGFNAKAADYTPAALRAEGVR</sequence>
<dbReference type="Proteomes" id="UP000027308">
    <property type="component" value="Chromosome"/>
</dbReference>
<dbReference type="CDD" id="cd16329">
    <property type="entry name" value="LolA_like"/>
    <property type="match status" value="1"/>
</dbReference>
<evidence type="ECO:0000313" key="2">
    <source>
        <dbReference type="Proteomes" id="UP000027308"/>
    </source>
</evidence>
<dbReference type="InterPro" id="IPR010752">
    <property type="entry name" value="DUF1329"/>
</dbReference>
<accession>A0A1N7U6D9</accession>
<reference evidence="1 2" key="1">
    <citation type="submission" date="2014-05" db="EMBL/GenBank/DDBJ databases">
        <title>Pseudomonas simiae WCS417.</title>
        <authorList>
            <person name="Berendsen R.L."/>
        </authorList>
    </citation>
    <scope>NUCLEOTIDE SEQUENCE [LARGE SCALE GENOMIC DNA]</scope>
    <source>
        <strain evidence="1 2">WCS417</strain>
    </source>
</reference>
<dbReference type="OrthoDB" id="178023at2"/>
<evidence type="ECO:0000313" key="1">
    <source>
        <dbReference type="EMBL" id="AIB38477.1"/>
    </source>
</evidence>
<dbReference type="Gene3D" id="2.50.20.10">
    <property type="entry name" value="Lipoprotein localisation LolA/LolB/LppX"/>
    <property type="match status" value="1"/>
</dbReference>
<proteinExistence type="predicted"/>
<organism evidence="1 2">
    <name type="scientific">Pseudomonas simiae</name>
    <dbReference type="NCBI Taxonomy" id="321846"/>
    <lineage>
        <taxon>Bacteria</taxon>
        <taxon>Pseudomonadati</taxon>
        <taxon>Pseudomonadota</taxon>
        <taxon>Gammaproteobacteria</taxon>
        <taxon>Pseudomonadales</taxon>
        <taxon>Pseudomonadaceae</taxon>
        <taxon>Pseudomonas</taxon>
    </lineage>
</organism>
<gene>
    <name evidence="1" type="ORF">PS417_23425</name>
</gene>
<dbReference type="AlphaFoldDB" id="A0A1N7U6D9"/>
<dbReference type="EMBL" id="CP007637">
    <property type="protein sequence ID" value="AIB38477.1"/>
    <property type="molecule type" value="Genomic_DNA"/>
</dbReference>